<proteinExistence type="predicted"/>
<reference evidence="2 3" key="1">
    <citation type="submission" date="2019-08" db="EMBL/GenBank/DDBJ databases">
        <title>100 year-old enigma solved: identification of Planctomyces bekefii, the type genus and species of the phylum Planctomycetes.</title>
        <authorList>
            <person name="Svetlana D.N."/>
            <person name="Overmann J."/>
        </authorList>
    </citation>
    <scope>NUCLEOTIDE SEQUENCE [LARGE SCALE GENOMIC DNA]</scope>
    <source>
        <strain evidence="2">Phe10_nw2017</strain>
    </source>
</reference>
<dbReference type="AlphaFoldDB" id="A0A5C6M2X9"/>
<dbReference type="InterPro" id="IPR050708">
    <property type="entry name" value="T6SS_VgrG/RHS"/>
</dbReference>
<keyword evidence="1" id="KW-0175">Coiled coil</keyword>
<protein>
    <submittedName>
        <fullName evidence="2">Uncharacterized protein</fullName>
    </submittedName>
</protein>
<evidence type="ECO:0000313" key="3">
    <source>
        <dbReference type="Proteomes" id="UP000321083"/>
    </source>
</evidence>
<dbReference type="Gene3D" id="2.180.10.10">
    <property type="entry name" value="RHS repeat-associated core"/>
    <property type="match status" value="1"/>
</dbReference>
<dbReference type="PANTHER" id="PTHR32305">
    <property type="match status" value="1"/>
</dbReference>
<feature type="coiled-coil region" evidence="1">
    <location>
        <begin position="191"/>
        <end position="218"/>
    </location>
</feature>
<organism evidence="2 3">
    <name type="scientific">Planctomyces bekefii</name>
    <dbReference type="NCBI Taxonomy" id="1653850"/>
    <lineage>
        <taxon>Bacteria</taxon>
        <taxon>Pseudomonadati</taxon>
        <taxon>Planctomycetota</taxon>
        <taxon>Planctomycetia</taxon>
        <taxon>Planctomycetales</taxon>
        <taxon>Planctomycetaceae</taxon>
        <taxon>Planctomyces</taxon>
    </lineage>
</organism>
<evidence type="ECO:0000313" key="2">
    <source>
        <dbReference type="EMBL" id="TWW09066.1"/>
    </source>
</evidence>
<evidence type="ECO:0000256" key="1">
    <source>
        <dbReference type="SAM" id="Coils"/>
    </source>
</evidence>
<reference evidence="2 3" key="2">
    <citation type="submission" date="2019-08" db="EMBL/GenBank/DDBJ databases">
        <authorList>
            <person name="Henke P."/>
        </authorList>
    </citation>
    <scope>NUCLEOTIDE SEQUENCE [LARGE SCALE GENOMIC DNA]</scope>
    <source>
        <strain evidence="2">Phe10_nw2017</strain>
    </source>
</reference>
<keyword evidence="3" id="KW-1185">Reference proteome</keyword>
<dbReference type="InterPro" id="IPR022385">
    <property type="entry name" value="Rhs_assc_core"/>
</dbReference>
<accession>A0A5C6M2X9</accession>
<dbReference type="NCBIfam" id="TIGR03696">
    <property type="entry name" value="Rhs_assc_core"/>
    <property type="match status" value="1"/>
</dbReference>
<dbReference type="PANTHER" id="PTHR32305:SF15">
    <property type="entry name" value="PROTEIN RHSA-RELATED"/>
    <property type="match status" value="1"/>
</dbReference>
<name>A0A5C6M2X9_9PLAN</name>
<gene>
    <name evidence="2" type="ORF">E3A20_18040</name>
</gene>
<dbReference type="Proteomes" id="UP000321083">
    <property type="component" value="Unassembled WGS sequence"/>
</dbReference>
<dbReference type="EMBL" id="SRHE01000401">
    <property type="protein sequence ID" value="TWW09066.1"/>
    <property type="molecule type" value="Genomic_DNA"/>
</dbReference>
<sequence length="408" mass="45055">MQVEHPSGDIVTYAFNGDGLCVRQDDGVVELETLYDGLNRVLEEDGGTIEADYTTTPEPYGNALSQHRSGDSSFYLWDGIRNVRQLTDGAEVVTDSYGFDGWGRSTGSSGSTANTQQWQGQSVAYRKDADAGPESQYAMHHRNYNPRSGVFTAADPAKDDLNLYRYVHNNPVNRDDPSGLFALPDDSGPTLLELQEKFARTKAQLQKANEALEEESQKCFLTHSEQRANELFAHSDYLRRRLWEIRDEIQQKHDVAVSTRERINRPETELDWSGFSEGWKRSWTLNPQASVDGIDTALKIGQWTAAAVGVVAGSVVAVKGLLVAGAAAAPVATSAVASTKATTAAAVSLIKYNAIQALTGTSIFVINQAQNIQIFVTENGQRLHYFAQRGADFFNQRPFWRDRRASAH</sequence>
<comment type="caution">
    <text evidence="2">The sequence shown here is derived from an EMBL/GenBank/DDBJ whole genome shotgun (WGS) entry which is preliminary data.</text>
</comment>